<evidence type="ECO:0000256" key="6">
    <source>
        <dbReference type="ARBA" id="ARBA00023163"/>
    </source>
</evidence>
<keyword evidence="4" id="KW-0805">Transcription regulation</keyword>
<dbReference type="InterPro" id="IPR001357">
    <property type="entry name" value="BRCT_dom"/>
</dbReference>
<evidence type="ECO:0000256" key="1">
    <source>
        <dbReference type="ARBA" id="ARBA00010467"/>
    </source>
</evidence>
<dbReference type="PROSITE" id="PS50172">
    <property type="entry name" value="BRCT"/>
    <property type="match status" value="1"/>
</dbReference>
<evidence type="ECO:0000259" key="10">
    <source>
        <dbReference type="PROSITE" id="PS50172"/>
    </source>
</evidence>
<keyword evidence="2 8" id="KW-0158">Chromosome</keyword>
<evidence type="ECO:0000256" key="8">
    <source>
        <dbReference type="RuleBase" id="RU367107"/>
    </source>
</evidence>
<evidence type="ECO:0000313" key="12">
    <source>
        <dbReference type="Proteomes" id="UP000024837"/>
    </source>
</evidence>
<feature type="compositionally biased region" description="Low complexity" evidence="9">
    <location>
        <begin position="571"/>
        <end position="581"/>
    </location>
</feature>
<sequence length="889" mass="98388">MANDDGDAPPQAERLFDNVAFHLTNKCPMKSHFTELITVNGGKICRTDANADFIISDHLKSAGTVPKAISYKWIEACVDQREMIDTHPYLISTLIADSKKSTGAPAAQGAISPGRSRARREFTLQDDNVLLWWIQHAEFISGNTVYRELATHFTDHSWHAWRNHWVKSLSKEARFQNGPQPPKDFDITKVKGWHAGISRPMGPSLPAGQSLPDVRSDLTDDLKGGSAVVMTDQVRDRLCRLLERDGEDSVEEILTQIEQERPGPASKSIRKVFYEEILPEYRLRKEMEAATPKDVLQQAKRALFMKADDIIYADNRGEQLEACQSLSEKYPNHSADDFLDYFLSKMKPLINKLRKGNSKRDLEQAVLQELQNIDINNSVQEQDDAPRPTGIRLEKPHDPIGQNRENMEKGFPPSRQPPVPNSGPKRLGQSPEGPTRGAVTPPKGQVVASSPTSRKSTISTPASVTKGHVQNIHTHKSASRVVQHGGSSSTDGSPTPRQPRGGLINLTSDDDASIPLIKSEQSVESQNQEYRSPSKRPAQVVPASSPPIMFPPNSKQSKSYNHQIKAPVRPSSPILGSSISSVYPQSEDVPYRKPMTVPQSSVKTIDNSPSSQVQASKRRKLGSIAHAKMVVEATPEKKLFLTPKLAVIESSSPNQLAPSSSQRTASPTLSPLARKSLKRKAPISQKRESFSKDAVVQETDTEEEDGDTEEAESEAGVAADNVFNRNLGFLNDNSPVPRARESSSSLLEAEEALDNRLRQVSPSEGTTDFNRWTDSVQPWAEARAKEFGVSIATVGIIMERTCVDAELTLMILEEIREHLEGGGTMEDFQWPVAAGIWTETDDAALGYAQADEGEDEDEAIGRILKKHGKDRTNMRLLWLARAQRFEKQS</sequence>
<name>W7HT07_9PEZI</name>
<dbReference type="Pfam" id="PF08914">
    <property type="entry name" value="Myb_Rap1"/>
    <property type="match status" value="1"/>
</dbReference>
<dbReference type="GO" id="GO:0042162">
    <property type="term" value="F:telomeric DNA binding"/>
    <property type="evidence" value="ECO:0007669"/>
    <property type="project" value="TreeGrafter"/>
</dbReference>
<dbReference type="InterPro" id="IPR036420">
    <property type="entry name" value="BRCT_dom_sf"/>
</dbReference>
<dbReference type="InterPro" id="IPR009057">
    <property type="entry name" value="Homeodomain-like_sf"/>
</dbReference>
<dbReference type="OrthoDB" id="435460at2759"/>
<dbReference type="InterPro" id="IPR039595">
    <property type="entry name" value="TE2IP/Rap1"/>
</dbReference>
<dbReference type="InterPro" id="IPR021661">
    <property type="entry name" value="Rap1_C"/>
</dbReference>
<evidence type="ECO:0000313" key="11">
    <source>
        <dbReference type="EMBL" id="EWC46434.1"/>
    </source>
</evidence>
<dbReference type="Proteomes" id="UP000024837">
    <property type="component" value="Unassembled WGS sequence"/>
</dbReference>
<dbReference type="CDD" id="cd11655">
    <property type="entry name" value="rap1_myb-like"/>
    <property type="match status" value="1"/>
</dbReference>
<feature type="compositionally biased region" description="Polar residues" evidence="9">
    <location>
        <begin position="447"/>
        <end position="463"/>
    </location>
</feature>
<dbReference type="EMBL" id="KI966418">
    <property type="protein sequence ID" value="EWC46434.1"/>
    <property type="molecule type" value="Genomic_DNA"/>
</dbReference>
<keyword evidence="3 8" id="KW-0779">Telomere</keyword>
<dbReference type="Pfam" id="PF11626">
    <property type="entry name" value="Rap1_C"/>
    <property type="match status" value="1"/>
</dbReference>
<dbReference type="SUPFAM" id="SSF46689">
    <property type="entry name" value="Homeodomain-like"/>
    <property type="match status" value="1"/>
</dbReference>
<comment type="subcellular location">
    <subcellularLocation>
        <location evidence="8">Nucleus</location>
    </subcellularLocation>
    <subcellularLocation>
        <location evidence="8">Chromosome</location>
        <location evidence="8">Telomere</location>
    </subcellularLocation>
</comment>
<dbReference type="PANTHER" id="PTHR16466:SF6">
    <property type="entry name" value="TELOMERIC REPEAT-BINDING FACTOR 2-INTERACTING PROTEIN 1"/>
    <property type="match status" value="1"/>
</dbReference>
<dbReference type="InterPro" id="IPR038104">
    <property type="entry name" value="Rap1_C_sf"/>
</dbReference>
<reference evidence="11 12" key="1">
    <citation type="submission" date="2013-05" db="EMBL/GenBank/DDBJ databases">
        <title>Drechslerella stenobrocha genome reveals carnivorous origination and mechanical trapping mechanism of predatory fungi.</title>
        <authorList>
            <person name="Liu X."/>
            <person name="Zhang W."/>
            <person name="Liu K."/>
        </authorList>
    </citation>
    <scope>NUCLEOTIDE SEQUENCE [LARGE SCALE GENOMIC DNA]</scope>
    <source>
        <strain evidence="11 12">248</strain>
    </source>
</reference>
<gene>
    <name evidence="11" type="ORF">DRE_04377</name>
</gene>
<feature type="compositionally biased region" description="Polar residues" evidence="9">
    <location>
        <begin position="519"/>
        <end position="531"/>
    </location>
</feature>
<keyword evidence="5" id="KW-0010">Activator</keyword>
<feature type="compositionally biased region" description="Low complexity" evidence="9">
    <location>
        <begin position="485"/>
        <end position="495"/>
    </location>
</feature>
<keyword evidence="12" id="KW-1185">Reference proteome</keyword>
<comment type="subunit">
    <text evidence="8">Homodimer.</text>
</comment>
<evidence type="ECO:0000256" key="7">
    <source>
        <dbReference type="ARBA" id="ARBA00023242"/>
    </source>
</evidence>
<dbReference type="Pfam" id="PF16589">
    <property type="entry name" value="BRCT_2"/>
    <property type="match status" value="1"/>
</dbReference>
<dbReference type="InterPro" id="IPR015010">
    <property type="entry name" value="TERF2IP_Myb"/>
</dbReference>
<dbReference type="GO" id="GO:0070187">
    <property type="term" value="C:shelterin complex"/>
    <property type="evidence" value="ECO:0007669"/>
    <property type="project" value="TreeGrafter"/>
</dbReference>
<evidence type="ECO:0000256" key="2">
    <source>
        <dbReference type="ARBA" id="ARBA00022454"/>
    </source>
</evidence>
<dbReference type="Gene3D" id="1.10.10.2170">
    <property type="match status" value="1"/>
</dbReference>
<comment type="function">
    <text evidence="8">Involved in the regulation of telomere length, clustering and has a specific role in telomere position effect (TPE).</text>
</comment>
<accession>W7HT07</accession>
<protein>
    <recommendedName>
        <fullName evidence="8">DNA-binding protein RAP1</fullName>
    </recommendedName>
</protein>
<dbReference type="HOGENOM" id="CLU_305432_0_0_1"/>
<evidence type="ECO:0000256" key="5">
    <source>
        <dbReference type="ARBA" id="ARBA00023159"/>
    </source>
</evidence>
<dbReference type="GO" id="GO:0031848">
    <property type="term" value="P:protection from non-homologous end joining at telomere"/>
    <property type="evidence" value="ECO:0007669"/>
    <property type="project" value="TreeGrafter"/>
</dbReference>
<feature type="compositionally biased region" description="Acidic residues" evidence="9">
    <location>
        <begin position="699"/>
        <end position="713"/>
    </location>
</feature>
<dbReference type="Gene3D" id="3.40.50.10190">
    <property type="entry name" value="BRCT domain"/>
    <property type="match status" value="1"/>
</dbReference>
<keyword evidence="6" id="KW-0804">Transcription</keyword>
<evidence type="ECO:0000256" key="4">
    <source>
        <dbReference type="ARBA" id="ARBA00023015"/>
    </source>
</evidence>
<dbReference type="SUPFAM" id="SSF52113">
    <property type="entry name" value="BRCT domain"/>
    <property type="match status" value="1"/>
</dbReference>
<feature type="domain" description="BRCT" evidence="10">
    <location>
        <begin position="11"/>
        <end position="91"/>
    </location>
</feature>
<evidence type="ECO:0000256" key="9">
    <source>
        <dbReference type="SAM" id="MobiDB-lite"/>
    </source>
</evidence>
<feature type="compositionally biased region" description="Polar residues" evidence="9">
    <location>
        <begin position="597"/>
        <end position="615"/>
    </location>
</feature>
<feature type="compositionally biased region" description="Polar residues" evidence="9">
    <location>
        <begin position="553"/>
        <end position="562"/>
    </location>
</feature>
<dbReference type="AlphaFoldDB" id="W7HT07"/>
<feature type="region of interest" description="Disordered" evidence="9">
    <location>
        <begin position="377"/>
        <end position="620"/>
    </location>
</feature>
<dbReference type="PANTHER" id="PTHR16466">
    <property type="entry name" value="TELOMERE REPEAT-BINDING FACTOR 2-INTERACTING PROTEIN 1"/>
    <property type="match status" value="1"/>
</dbReference>
<feature type="compositionally biased region" description="Low complexity" evidence="9">
    <location>
        <begin position="652"/>
        <end position="662"/>
    </location>
</feature>
<comment type="similarity">
    <text evidence="1 8">Belongs to the RAP1 family.</text>
</comment>
<keyword evidence="7 8" id="KW-0539">Nucleus</keyword>
<feature type="region of interest" description="Disordered" evidence="9">
    <location>
        <begin position="652"/>
        <end position="715"/>
    </location>
</feature>
<evidence type="ECO:0000256" key="3">
    <source>
        <dbReference type="ARBA" id="ARBA00022895"/>
    </source>
</evidence>
<organism evidence="11 12">
    <name type="scientific">Drechslerella stenobrocha 248</name>
    <dbReference type="NCBI Taxonomy" id="1043628"/>
    <lineage>
        <taxon>Eukaryota</taxon>
        <taxon>Fungi</taxon>
        <taxon>Dikarya</taxon>
        <taxon>Ascomycota</taxon>
        <taxon>Pezizomycotina</taxon>
        <taxon>Orbiliomycetes</taxon>
        <taxon>Orbiliales</taxon>
        <taxon>Orbiliaceae</taxon>
        <taxon>Drechslerella</taxon>
    </lineage>
</organism>
<dbReference type="GO" id="GO:0010833">
    <property type="term" value="P:telomere maintenance via telomere lengthening"/>
    <property type="evidence" value="ECO:0007669"/>
    <property type="project" value="UniProtKB-UniRule"/>
</dbReference>
<proteinExistence type="inferred from homology"/>
<dbReference type="Gene3D" id="1.10.10.60">
    <property type="entry name" value="Homeodomain-like"/>
    <property type="match status" value="1"/>
</dbReference>